<evidence type="ECO:0000256" key="5">
    <source>
        <dbReference type="HAMAP-Rule" id="MF_00213"/>
    </source>
</evidence>
<dbReference type="PIRSF" id="PIRSF004761">
    <property type="entry name" value="Hydrgn_mat_HypA"/>
    <property type="match status" value="1"/>
</dbReference>
<dbReference type="GO" id="GO:0051604">
    <property type="term" value="P:protein maturation"/>
    <property type="evidence" value="ECO:0007669"/>
    <property type="project" value="InterPro"/>
</dbReference>
<accession>A0A060NIL4</accession>
<keyword evidence="3 5" id="KW-0479">Metal-binding</keyword>
<dbReference type="Proteomes" id="UP000067461">
    <property type="component" value="Chromosome"/>
</dbReference>
<dbReference type="AlphaFoldDB" id="A0A060NIL4"/>
<evidence type="ECO:0000256" key="3">
    <source>
        <dbReference type="ARBA" id="ARBA00022723"/>
    </source>
</evidence>
<dbReference type="InterPro" id="IPR000688">
    <property type="entry name" value="HypA/HybF"/>
</dbReference>
<keyword evidence="2 5" id="KW-0533">Nickel</keyword>
<evidence type="ECO:0000256" key="4">
    <source>
        <dbReference type="ARBA" id="ARBA00022833"/>
    </source>
</evidence>
<dbReference type="HOGENOM" id="CLU_126929_0_0_4"/>
<dbReference type="Pfam" id="PF01155">
    <property type="entry name" value="HypA"/>
    <property type="match status" value="1"/>
</dbReference>
<dbReference type="RefSeq" id="WP_045532567.1">
    <property type="nucleotide sequence ID" value="NZ_AP014568.1"/>
</dbReference>
<dbReference type="GO" id="GO:0016151">
    <property type="term" value="F:nickel cation binding"/>
    <property type="evidence" value="ECO:0007669"/>
    <property type="project" value="UniProtKB-UniRule"/>
</dbReference>
<protein>
    <recommendedName>
        <fullName evidence="5">Hydrogenase maturation factor HypA</fullName>
    </recommendedName>
</protein>
<feature type="binding site" evidence="5">
    <location>
        <position position="76"/>
    </location>
    <ligand>
        <name>Zn(2+)</name>
        <dbReference type="ChEBI" id="CHEBI:29105"/>
    </ligand>
</feature>
<dbReference type="InterPro" id="IPR020538">
    <property type="entry name" value="Hydgase_Ni_incorp_HypA/HybF_CS"/>
</dbReference>
<dbReference type="PROSITE" id="PS01249">
    <property type="entry name" value="HYPA"/>
    <property type="match status" value="1"/>
</dbReference>
<comment type="function">
    <text evidence="5">Involved in the maturation of [NiFe] hydrogenases. Required for nickel insertion into the metal center of the hydrogenase.</text>
</comment>
<dbReference type="EMBL" id="AP014568">
    <property type="protein sequence ID" value="BAO81926.1"/>
    <property type="molecule type" value="Genomic_DNA"/>
</dbReference>
<dbReference type="HAMAP" id="MF_00213">
    <property type="entry name" value="HypA_HybF"/>
    <property type="match status" value="1"/>
</dbReference>
<dbReference type="Gene3D" id="3.30.2320.80">
    <property type="match status" value="1"/>
</dbReference>
<feature type="binding site" evidence="5">
    <location>
        <position position="2"/>
    </location>
    <ligand>
        <name>Ni(2+)</name>
        <dbReference type="ChEBI" id="CHEBI:49786"/>
    </ligand>
</feature>
<reference evidence="6 7" key="1">
    <citation type="journal article" date="2014" name="Nat. Commun.">
        <title>Physiological and genomic features of highly alkaliphilic hydrogen-utilizing Betaproteobacteria from a continental serpentinizing site.</title>
        <authorList>
            <person name="Suzuki S."/>
            <person name="Kuenen J.G."/>
            <person name="Schipper K."/>
            <person name="van der Velde S."/>
            <person name="Ishii S."/>
            <person name="Wu A."/>
            <person name="Sorokin D.Y."/>
            <person name="Tenney A."/>
            <person name="Meng X.Y."/>
            <person name="Morrill P.L."/>
            <person name="Kamagata Y."/>
            <person name="Muyzer G."/>
            <person name="Nealson K.H."/>
        </authorList>
    </citation>
    <scope>NUCLEOTIDE SEQUENCE [LARGE SCALE GENOMIC DNA]</scope>
    <source>
        <strain evidence="6 7">A1</strain>
    </source>
</reference>
<evidence type="ECO:0000256" key="1">
    <source>
        <dbReference type="ARBA" id="ARBA00010748"/>
    </source>
</evidence>
<dbReference type="PANTHER" id="PTHR34535:SF3">
    <property type="entry name" value="HYDROGENASE MATURATION FACTOR HYPA"/>
    <property type="match status" value="1"/>
</dbReference>
<evidence type="ECO:0000256" key="2">
    <source>
        <dbReference type="ARBA" id="ARBA00022596"/>
    </source>
</evidence>
<organism evidence="6 7">
    <name type="scientific">Serpentinimonas raichei</name>
    <dbReference type="NCBI Taxonomy" id="1458425"/>
    <lineage>
        <taxon>Bacteria</taxon>
        <taxon>Pseudomonadati</taxon>
        <taxon>Pseudomonadota</taxon>
        <taxon>Betaproteobacteria</taxon>
        <taxon>Burkholderiales</taxon>
        <taxon>Comamonadaceae</taxon>
        <taxon>Serpentinimonas</taxon>
    </lineage>
</organism>
<feature type="binding site" evidence="5">
    <location>
        <position position="89"/>
    </location>
    <ligand>
        <name>Zn(2+)</name>
        <dbReference type="ChEBI" id="CHEBI:29105"/>
    </ligand>
</feature>
<dbReference type="PANTHER" id="PTHR34535">
    <property type="entry name" value="HYDROGENASE MATURATION FACTOR HYPA"/>
    <property type="match status" value="1"/>
</dbReference>
<evidence type="ECO:0000313" key="6">
    <source>
        <dbReference type="EMBL" id="BAO81926.1"/>
    </source>
</evidence>
<comment type="similarity">
    <text evidence="1 5">Belongs to the HypA/HybF family.</text>
</comment>
<gene>
    <name evidence="6" type="primary">hypA1</name>
    <name evidence="5" type="synonym">hypA</name>
    <name evidence="6" type="ORF">SRAA_2072</name>
</gene>
<keyword evidence="4 5" id="KW-0862">Zinc</keyword>
<evidence type="ECO:0000313" key="7">
    <source>
        <dbReference type="Proteomes" id="UP000067461"/>
    </source>
</evidence>
<name>A0A060NIL4_9BURK</name>
<dbReference type="OrthoDB" id="288014at2"/>
<keyword evidence="7" id="KW-1185">Reference proteome</keyword>
<feature type="binding site" evidence="5">
    <location>
        <position position="73"/>
    </location>
    <ligand>
        <name>Zn(2+)</name>
        <dbReference type="ChEBI" id="CHEBI:29105"/>
    </ligand>
</feature>
<sequence length="115" mass="12313">MHEASLAAGVLQLVDDTAQREDFSRVLQLRLEVGQLAGVEVQALRFALACIAPGTRLDGAQIEIIESPGQGWCLGCNQSVTIAQRGQPCPLCDSHQIQATGGMELRVLDLQVSDD</sequence>
<proteinExistence type="inferred from homology"/>
<dbReference type="KEGG" id="cbaa:SRAA_2072"/>
<dbReference type="GO" id="GO:0008270">
    <property type="term" value="F:zinc ion binding"/>
    <property type="evidence" value="ECO:0007669"/>
    <property type="project" value="UniProtKB-UniRule"/>
</dbReference>
<dbReference type="STRING" id="1458425.SRAA_2072"/>
<feature type="binding site" evidence="5">
    <location>
        <position position="92"/>
    </location>
    <ligand>
        <name>Zn(2+)</name>
        <dbReference type="ChEBI" id="CHEBI:29105"/>
    </ligand>
</feature>